<sequence>MRRRTGGTPFVVEETARCGRPGSRSTRCRPGSGRPCAAGCRCRAGRPRPCSARRRSWGGASGPRSPPGRRVPRADTGRLLAEAARAHPVEDPGDRARRFVHDPVREAPRSALDTPRRHRLHAAAVPAPTAGGPGTGPVLPADLAHHAHRARDALGAEDAAGLLVKPAARDAANRLAHDGAADHYERTPDRVAGGRSRHGVPLAPDLRLALQLTGGHGRAWNVFAGAVARARERADAPCRWAGWR</sequence>
<keyword evidence="3" id="KW-1185">Reference proteome</keyword>
<reference evidence="2" key="1">
    <citation type="journal article" date="2014" name="Int. J. Syst. Evol. Microbiol.">
        <title>Complete genome sequence of Corynebacterium casei LMG S-19264T (=DSM 44701T), isolated from a smear-ripened cheese.</title>
        <authorList>
            <consortium name="US DOE Joint Genome Institute (JGI-PGF)"/>
            <person name="Walter F."/>
            <person name="Albersmeier A."/>
            <person name="Kalinowski J."/>
            <person name="Ruckert C."/>
        </authorList>
    </citation>
    <scope>NUCLEOTIDE SEQUENCE</scope>
    <source>
        <strain evidence="2">JCM 4234</strain>
    </source>
</reference>
<feature type="compositionally biased region" description="Basic and acidic residues" evidence="1">
    <location>
        <begin position="178"/>
        <end position="189"/>
    </location>
</feature>
<reference evidence="2" key="2">
    <citation type="submission" date="2020-09" db="EMBL/GenBank/DDBJ databases">
        <authorList>
            <person name="Sun Q."/>
            <person name="Ohkuma M."/>
        </authorList>
    </citation>
    <scope>NUCLEOTIDE SEQUENCE</scope>
    <source>
        <strain evidence="2">JCM 4234</strain>
    </source>
</reference>
<proteinExistence type="predicted"/>
<comment type="caution">
    <text evidence="2">The sequence shown here is derived from an EMBL/GenBank/DDBJ whole genome shotgun (WGS) entry which is preliminary data.</text>
</comment>
<feature type="region of interest" description="Disordered" evidence="1">
    <location>
        <begin position="1"/>
        <end position="73"/>
    </location>
</feature>
<organism evidence="2 3">
    <name type="scientific">Streptomyces griseoviridis</name>
    <dbReference type="NCBI Taxonomy" id="45398"/>
    <lineage>
        <taxon>Bacteria</taxon>
        <taxon>Bacillati</taxon>
        <taxon>Actinomycetota</taxon>
        <taxon>Actinomycetes</taxon>
        <taxon>Kitasatosporales</taxon>
        <taxon>Streptomycetaceae</taxon>
        <taxon>Streptomyces</taxon>
    </lineage>
</organism>
<accession>A0A918GM84</accession>
<feature type="compositionally biased region" description="Low complexity" evidence="1">
    <location>
        <begin position="31"/>
        <end position="42"/>
    </location>
</feature>
<dbReference type="EMBL" id="BMSL01000011">
    <property type="protein sequence ID" value="GGS46452.1"/>
    <property type="molecule type" value="Genomic_DNA"/>
</dbReference>
<feature type="region of interest" description="Disordered" evidence="1">
    <location>
        <begin position="178"/>
        <end position="198"/>
    </location>
</feature>
<dbReference type="AlphaFoldDB" id="A0A918GM84"/>
<evidence type="ECO:0000313" key="2">
    <source>
        <dbReference type="EMBL" id="GGS46452.1"/>
    </source>
</evidence>
<dbReference type="Proteomes" id="UP000653493">
    <property type="component" value="Unassembled WGS sequence"/>
</dbReference>
<gene>
    <name evidence="2" type="ORF">GCM10010238_40270</name>
</gene>
<evidence type="ECO:0000256" key="1">
    <source>
        <dbReference type="SAM" id="MobiDB-lite"/>
    </source>
</evidence>
<name>A0A918GM84_STRGD</name>
<feature type="compositionally biased region" description="Basic residues" evidence="1">
    <location>
        <begin position="43"/>
        <end position="56"/>
    </location>
</feature>
<protein>
    <submittedName>
        <fullName evidence="2">Uncharacterized protein</fullName>
    </submittedName>
</protein>
<evidence type="ECO:0000313" key="3">
    <source>
        <dbReference type="Proteomes" id="UP000653493"/>
    </source>
</evidence>